<organism evidence="2 3">
    <name type="scientific">Urochloa decumbens</name>
    <dbReference type="NCBI Taxonomy" id="240449"/>
    <lineage>
        <taxon>Eukaryota</taxon>
        <taxon>Viridiplantae</taxon>
        <taxon>Streptophyta</taxon>
        <taxon>Embryophyta</taxon>
        <taxon>Tracheophyta</taxon>
        <taxon>Spermatophyta</taxon>
        <taxon>Magnoliopsida</taxon>
        <taxon>Liliopsida</taxon>
        <taxon>Poales</taxon>
        <taxon>Poaceae</taxon>
        <taxon>PACMAD clade</taxon>
        <taxon>Panicoideae</taxon>
        <taxon>Panicodae</taxon>
        <taxon>Paniceae</taxon>
        <taxon>Melinidinae</taxon>
        <taxon>Urochloa</taxon>
    </lineage>
</organism>
<evidence type="ECO:0000259" key="1">
    <source>
        <dbReference type="Pfam" id="PF03478"/>
    </source>
</evidence>
<gene>
    <name evidence="2" type="ORF">URODEC1_LOCUS91324</name>
</gene>
<keyword evidence="3" id="KW-1185">Reference proteome</keyword>
<accession>A0ABC9E3Z2</accession>
<proteinExistence type="predicted"/>
<sequence>MMEVGLEPNDMNESDSSEEAKLPMALFTVEHSSKKRLLFDVSSRELRGVSSSAFPHATCAFENGGWLLILQQKPPDFNQQAVFLVHPSTARQLDLPPLSSSNDGLFVFYVNSHGAPLVAARIETLSFVPTVHIACPGDVYWSVYSYKQHDTDVDPPACTSRAAQSGFLGKIPEPVSIVDVALLGTQAVCLDANGEIIVFDITEMTWRRRMPVVSPDSGFRQYTRSLVAADGEVLLVSRPRTMENTFRFFKLDMEALEWSPLERRELDDASWFLCKGQSFRAKEAGKRRVYTFDGPEQCGSKAEASVVGRSLGQGMYLKSIANVYAYDLDDGSFEMVIPESIITEARHWARPNVFASTPAT</sequence>
<reference evidence="3" key="1">
    <citation type="submission" date="2024-06" db="EMBL/GenBank/DDBJ databases">
        <authorList>
            <person name="Ryan C."/>
        </authorList>
    </citation>
    <scope>NUCLEOTIDE SEQUENCE [LARGE SCALE GENOMIC DNA]</scope>
</reference>
<evidence type="ECO:0000313" key="2">
    <source>
        <dbReference type="EMBL" id="CAL5050038.1"/>
    </source>
</evidence>
<dbReference type="PANTHER" id="PTHR33127:SF53">
    <property type="entry name" value="OS06G0702200 PROTEIN"/>
    <property type="match status" value="1"/>
</dbReference>
<reference evidence="2 3" key="2">
    <citation type="submission" date="2024-10" db="EMBL/GenBank/DDBJ databases">
        <authorList>
            <person name="Ryan C."/>
        </authorList>
    </citation>
    <scope>NUCLEOTIDE SEQUENCE [LARGE SCALE GENOMIC DNA]</scope>
</reference>
<feature type="domain" description="KIB1-4 beta-propeller" evidence="1">
    <location>
        <begin position="44"/>
        <end position="283"/>
    </location>
</feature>
<dbReference type="EMBL" id="OZ075145">
    <property type="protein sequence ID" value="CAL5050038.1"/>
    <property type="molecule type" value="Genomic_DNA"/>
</dbReference>
<dbReference type="Pfam" id="PF03478">
    <property type="entry name" value="Beta-prop_KIB1-4"/>
    <property type="match status" value="1"/>
</dbReference>
<dbReference type="PANTHER" id="PTHR33127">
    <property type="entry name" value="TRANSMEMBRANE PROTEIN"/>
    <property type="match status" value="1"/>
</dbReference>
<dbReference type="InterPro" id="IPR005174">
    <property type="entry name" value="KIB1-4_b-propeller"/>
</dbReference>
<dbReference type="AlphaFoldDB" id="A0ABC9E3Z2"/>
<evidence type="ECO:0000313" key="3">
    <source>
        <dbReference type="Proteomes" id="UP001497457"/>
    </source>
</evidence>
<name>A0ABC9E3Z2_9POAL</name>
<protein>
    <recommendedName>
        <fullName evidence="1">KIB1-4 beta-propeller domain-containing protein</fullName>
    </recommendedName>
</protein>
<dbReference type="Proteomes" id="UP001497457">
    <property type="component" value="Chromosome 35b"/>
</dbReference>